<accession>A0AAV3V1B6</accession>
<dbReference type="EMBL" id="BAEM01000034">
    <property type="protein sequence ID" value="GAC10806.1"/>
    <property type="molecule type" value="Genomic_DNA"/>
</dbReference>
<organism evidence="1 2">
    <name type="scientific">Paraglaciecola chathamensis S18K6</name>
    <dbReference type="NCBI Taxonomy" id="1127672"/>
    <lineage>
        <taxon>Bacteria</taxon>
        <taxon>Pseudomonadati</taxon>
        <taxon>Pseudomonadota</taxon>
        <taxon>Gammaproteobacteria</taxon>
        <taxon>Alteromonadales</taxon>
        <taxon>Alteromonadaceae</taxon>
        <taxon>Paraglaciecola</taxon>
    </lineage>
</organism>
<evidence type="ECO:0000313" key="1">
    <source>
        <dbReference type="EMBL" id="GAC10806.1"/>
    </source>
</evidence>
<dbReference type="Proteomes" id="UP000006320">
    <property type="component" value="Unassembled WGS sequence"/>
</dbReference>
<name>A0AAV3V1B6_9ALTE</name>
<reference evidence="1 2" key="1">
    <citation type="journal article" date="2017" name="Antonie Van Leeuwenhoek">
        <title>Rhizobium rhizosphaerae sp. nov., a novel species isolated from rice rhizosphere.</title>
        <authorList>
            <person name="Zhao J.J."/>
            <person name="Zhang J."/>
            <person name="Zhang R.J."/>
            <person name="Zhang C.W."/>
            <person name="Yin H.Q."/>
            <person name="Zhang X.X."/>
        </authorList>
    </citation>
    <scope>NUCLEOTIDE SEQUENCE [LARGE SCALE GENOMIC DNA]</scope>
    <source>
        <strain evidence="1 2">S18K6</strain>
    </source>
</reference>
<evidence type="ECO:0000313" key="2">
    <source>
        <dbReference type="Proteomes" id="UP000006320"/>
    </source>
</evidence>
<sequence length="158" mass="18323">MKASYELLFVPKLRLVSKLLVRMQVGICKVQWNYDQHKNKKTRYIANLISNLFVFVGSSHAHKAHIRQLKDTPDCPARMRQFLHYAAAQEDNANEEPVFIFSAGGRVARGTECARFSTQYKYLADSFGCHKMSCLNKESAKRFLKYFSDARLLLKQQR</sequence>
<proteinExistence type="predicted"/>
<dbReference type="AlphaFoldDB" id="A0AAV3V1B6"/>
<comment type="caution">
    <text evidence="1">The sequence shown here is derived from an EMBL/GenBank/DDBJ whole genome shotgun (WGS) entry which is preliminary data.</text>
</comment>
<gene>
    <name evidence="1" type="ORF">GCHA_2863</name>
</gene>
<protein>
    <submittedName>
        <fullName evidence="1">Uncharacterized protein</fullName>
    </submittedName>
</protein>